<dbReference type="InterPro" id="IPR006366">
    <property type="entry name" value="CobA/CysG_C"/>
</dbReference>
<dbReference type="Pfam" id="PF00590">
    <property type="entry name" value="TP_methylase"/>
    <property type="match status" value="1"/>
</dbReference>
<evidence type="ECO:0000256" key="3">
    <source>
        <dbReference type="ARBA" id="ARBA00022679"/>
    </source>
</evidence>
<evidence type="ECO:0000256" key="1">
    <source>
        <dbReference type="ARBA" id="ARBA00012162"/>
    </source>
</evidence>
<dbReference type="Proteomes" id="UP000886883">
    <property type="component" value="Unassembled WGS sequence"/>
</dbReference>
<gene>
    <name evidence="8" type="primary">cobA</name>
    <name evidence="8" type="ORF">H9763_01125</name>
</gene>
<reference evidence="8" key="1">
    <citation type="journal article" date="2021" name="PeerJ">
        <title>Extensive microbial diversity within the chicken gut microbiome revealed by metagenomics and culture.</title>
        <authorList>
            <person name="Gilroy R."/>
            <person name="Ravi A."/>
            <person name="Getino M."/>
            <person name="Pursley I."/>
            <person name="Horton D.L."/>
            <person name="Alikhan N.F."/>
            <person name="Baker D."/>
            <person name="Gharbi K."/>
            <person name="Hall N."/>
            <person name="Watson M."/>
            <person name="Adriaenssens E.M."/>
            <person name="Foster-Nyarko E."/>
            <person name="Jarju S."/>
            <person name="Secka A."/>
            <person name="Antonio M."/>
            <person name="Oren A."/>
            <person name="Chaudhuri R.R."/>
            <person name="La Ragione R."/>
            <person name="Hildebrand F."/>
            <person name="Pallen M.J."/>
        </authorList>
    </citation>
    <scope>NUCLEOTIDE SEQUENCE</scope>
    <source>
        <strain evidence="8">USAMLcec3-2134</strain>
    </source>
</reference>
<feature type="domain" description="Tetrapyrrole methylase" evidence="6">
    <location>
        <begin position="6"/>
        <end position="220"/>
    </location>
</feature>
<keyword evidence="2 8" id="KW-0489">Methyltransferase</keyword>
<dbReference type="InterPro" id="IPR014776">
    <property type="entry name" value="4pyrrole_Mease_sub2"/>
</dbReference>
<dbReference type="GO" id="GO:0019354">
    <property type="term" value="P:siroheme biosynthetic process"/>
    <property type="evidence" value="ECO:0007669"/>
    <property type="project" value="InterPro"/>
</dbReference>
<sequence length="555" mass="59615">MKTGSVVLAGAGCGGLSLLTEGVRRQLESCDALVYDDLIDRELLDLAPEGCEKIYVGKRCGRHSMKQEEINRLLIEQAQLGRRVVRLKGGDPYVFGRGGEEFLALLEAGISCSCLPGISSAIAAPAAAGIPVTHRNLSRSVTIVTGTTAREGARSGPDLDFETLARLDGTLVILMGMHCLETIAARLMEAGKSPDTPAAVIMEGATPEQRSVRAPLRDLAQRAVEAGLKAPAVIVIGKVAGLKLLAEETAVPKASPLAEEGVFPGGEKGPLAGVRVGVTGSRSFVEHLSARLSEEGARAEDLGFLEIRPLPGQLPDFSGWDWLVFTSPNGVSLFQKAMRKERRDLRCLAGKKIAAIGPGTAAALEEAGLYPDFVPEIHDAAHLGEGLCRRMLERREEGNARGALFLRAAAGSAQLLQAFARCHIPFLDWPLYGTGVDREAVRAAKERMEGRPAPDYLIFGSASGVRAWFDETKGLFPPEGGTPGKEPVYVCMGPACAAQFRALSDRPFLTAERSSADGIVDCLKEEEERRRASEEGRINGRRRLEWRRICRDFGG</sequence>
<feature type="domain" description="Tetrapyrrole biosynthesis uroporphyrinogen III synthase" evidence="7">
    <location>
        <begin position="287"/>
        <end position="520"/>
    </location>
</feature>
<dbReference type="InterPro" id="IPR003754">
    <property type="entry name" value="4pyrrol_synth_uPrphyn_synth"/>
</dbReference>
<evidence type="ECO:0000256" key="5">
    <source>
        <dbReference type="ARBA" id="ARBA00023244"/>
    </source>
</evidence>
<dbReference type="PANTHER" id="PTHR45790:SF3">
    <property type="entry name" value="S-ADENOSYL-L-METHIONINE-DEPENDENT UROPORPHYRINOGEN III METHYLTRANSFERASE, CHLOROPLASTIC"/>
    <property type="match status" value="1"/>
</dbReference>
<accession>A0A9D2MP18</accession>
<dbReference type="AlphaFoldDB" id="A0A9D2MP18"/>
<dbReference type="CDD" id="cd11642">
    <property type="entry name" value="SUMT"/>
    <property type="match status" value="1"/>
</dbReference>
<dbReference type="PANTHER" id="PTHR45790">
    <property type="entry name" value="SIROHEME SYNTHASE-RELATED"/>
    <property type="match status" value="1"/>
</dbReference>
<evidence type="ECO:0000259" key="7">
    <source>
        <dbReference type="Pfam" id="PF02602"/>
    </source>
</evidence>
<reference evidence="8" key="2">
    <citation type="submission" date="2021-04" db="EMBL/GenBank/DDBJ databases">
        <authorList>
            <person name="Gilroy R."/>
        </authorList>
    </citation>
    <scope>NUCLEOTIDE SEQUENCE</scope>
    <source>
        <strain evidence="8">USAMLcec3-2134</strain>
    </source>
</reference>
<evidence type="ECO:0000256" key="4">
    <source>
        <dbReference type="ARBA" id="ARBA00022691"/>
    </source>
</evidence>
<dbReference type="NCBIfam" id="NF004790">
    <property type="entry name" value="PRK06136.1"/>
    <property type="match status" value="1"/>
</dbReference>
<dbReference type="GO" id="GO:0004852">
    <property type="term" value="F:uroporphyrinogen-III synthase activity"/>
    <property type="evidence" value="ECO:0007669"/>
    <property type="project" value="InterPro"/>
</dbReference>
<dbReference type="EC" id="2.1.1.107" evidence="1"/>
<dbReference type="InterPro" id="IPR000878">
    <property type="entry name" value="4pyrrol_Mease"/>
</dbReference>
<dbReference type="Gene3D" id="3.40.50.10090">
    <property type="match status" value="2"/>
</dbReference>
<dbReference type="Gene3D" id="3.30.950.10">
    <property type="entry name" value="Methyltransferase, Cobalt-precorrin-4 Transmethylase, Domain 2"/>
    <property type="match status" value="1"/>
</dbReference>
<dbReference type="InterPro" id="IPR035996">
    <property type="entry name" value="4pyrrol_Methylase_sf"/>
</dbReference>
<protein>
    <recommendedName>
        <fullName evidence="1">uroporphyrinogen-III C-methyltransferase</fullName>
        <ecNumber evidence="1">2.1.1.107</ecNumber>
    </recommendedName>
</protein>
<dbReference type="EMBL" id="DWXE01000005">
    <property type="protein sequence ID" value="HJB90054.1"/>
    <property type="molecule type" value="Genomic_DNA"/>
</dbReference>
<evidence type="ECO:0000313" key="9">
    <source>
        <dbReference type="Proteomes" id="UP000886883"/>
    </source>
</evidence>
<dbReference type="GO" id="GO:0032259">
    <property type="term" value="P:methylation"/>
    <property type="evidence" value="ECO:0007669"/>
    <property type="project" value="UniProtKB-KW"/>
</dbReference>
<keyword evidence="3 8" id="KW-0808">Transferase</keyword>
<comment type="caution">
    <text evidence="8">The sequence shown here is derived from an EMBL/GenBank/DDBJ whole genome shotgun (WGS) entry which is preliminary data.</text>
</comment>
<keyword evidence="5" id="KW-0627">Porphyrin biosynthesis</keyword>
<dbReference type="SUPFAM" id="SSF69618">
    <property type="entry name" value="HemD-like"/>
    <property type="match status" value="1"/>
</dbReference>
<dbReference type="InterPro" id="IPR050161">
    <property type="entry name" value="Siro_Cobalamin_biosynth"/>
</dbReference>
<dbReference type="Pfam" id="PF02602">
    <property type="entry name" value="HEM4"/>
    <property type="match status" value="1"/>
</dbReference>
<evidence type="ECO:0000256" key="2">
    <source>
        <dbReference type="ARBA" id="ARBA00022603"/>
    </source>
</evidence>
<dbReference type="NCBIfam" id="TIGR01469">
    <property type="entry name" value="cobA_cysG_Cterm"/>
    <property type="match status" value="1"/>
</dbReference>
<dbReference type="GO" id="GO:0004851">
    <property type="term" value="F:uroporphyrin-III C-methyltransferase activity"/>
    <property type="evidence" value="ECO:0007669"/>
    <property type="project" value="UniProtKB-EC"/>
</dbReference>
<evidence type="ECO:0000313" key="8">
    <source>
        <dbReference type="EMBL" id="HJB90054.1"/>
    </source>
</evidence>
<name>A0A9D2MP18_9FIRM</name>
<evidence type="ECO:0000259" key="6">
    <source>
        <dbReference type="Pfam" id="PF00590"/>
    </source>
</evidence>
<dbReference type="InterPro" id="IPR014777">
    <property type="entry name" value="4pyrrole_Mease_sub1"/>
</dbReference>
<dbReference type="CDD" id="cd06578">
    <property type="entry name" value="HemD"/>
    <property type="match status" value="1"/>
</dbReference>
<dbReference type="FunFam" id="3.30.950.10:FF:000001">
    <property type="entry name" value="Siroheme synthase"/>
    <property type="match status" value="1"/>
</dbReference>
<dbReference type="InterPro" id="IPR036108">
    <property type="entry name" value="4pyrrol_syn_uPrphyn_synt_sf"/>
</dbReference>
<proteinExistence type="predicted"/>
<dbReference type="FunFam" id="3.40.1010.10:FF:000001">
    <property type="entry name" value="Siroheme synthase"/>
    <property type="match status" value="1"/>
</dbReference>
<organism evidence="8 9">
    <name type="scientific">Candidatus Eisenbergiella merdigallinarum</name>
    <dbReference type="NCBI Taxonomy" id="2838552"/>
    <lineage>
        <taxon>Bacteria</taxon>
        <taxon>Bacillati</taxon>
        <taxon>Bacillota</taxon>
        <taxon>Clostridia</taxon>
        <taxon>Lachnospirales</taxon>
        <taxon>Lachnospiraceae</taxon>
        <taxon>Eisenbergiella</taxon>
    </lineage>
</organism>
<dbReference type="SUPFAM" id="SSF53790">
    <property type="entry name" value="Tetrapyrrole methylase"/>
    <property type="match status" value="1"/>
</dbReference>
<keyword evidence="4" id="KW-0949">S-adenosyl-L-methionine</keyword>
<dbReference type="Gene3D" id="3.40.1010.10">
    <property type="entry name" value="Cobalt-precorrin-4 Transmethylase, Domain 1"/>
    <property type="match status" value="1"/>
</dbReference>